<dbReference type="InterPro" id="IPR017521">
    <property type="entry name" value="Sugar_tfrase_PEP-CTERM_Stp1"/>
</dbReference>
<dbReference type="PANTHER" id="PTHR12526">
    <property type="entry name" value="GLYCOSYLTRANSFERASE"/>
    <property type="match status" value="1"/>
</dbReference>
<keyword evidence="2" id="KW-1185">Reference proteome</keyword>
<proteinExistence type="predicted"/>
<evidence type="ECO:0000313" key="2">
    <source>
        <dbReference type="Proteomes" id="UP000195442"/>
    </source>
</evidence>
<reference evidence="2" key="1">
    <citation type="submission" date="2017-02" db="EMBL/GenBank/DDBJ databases">
        <authorList>
            <person name="Daims H."/>
        </authorList>
    </citation>
    <scope>NUCLEOTIDE SEQUENCE [LARGE SCALE GENOMIC DNA]</scope>
</reference>
<protein>
    <submittedName>
        <fullName evidence="1">Glycosyl transferase, group 1</fullName>
    </submittedName>
</protein>
<dbReference type="Proteomes" id="UP000195442">
    <property type="component" value="Unassembled WGS sequence"/>
</dbReference>
<dbReference type="SUPFAM" id="SSF53756">
    <property type="entry name" value="UDP-Glycosyltransferase/glycogen phosphorylase"/>
    <property type="match status" value="1"/>
</dbReference>
<dbReference type="NCBIfam" id="TIGR03087">
    <property type="entry name" value="stp1"/>
    <property type="match status" value="1"/>
</dbReference>
<dbReference type="EMBL" id="FUKJ01000328">
    <property type="protein sequence ID" value="SJM94360.1"/>
    <property type="molecule type" value="Genomic_DNA"/>
</dbReference>
<organism evidence="1 2">
    <name type="scientific">Crenothrix polyspora</name>
    <dbReference type="NCBI Taxonomy" id="360316"/>
    <lineage>
        <taxon>Bacteria</taxon>
        <taxon>Pseudomonadati</taxon>
        <taxon>Pseudomonadota</taxon>
        <taxon>Gammaproteobacteria</taxon>
        <taxon>Methylococcales</taxon>
        <taxon>Crenotrichaceae</taxon>
        <taxon>Crenothrix</taxon>
    </lineage>
</organism>
<dbReference type="GO" id="GO:0016757">
    <property type="term" value="F:glycosyltransferase activity"/>
    <property type="evidence" value="ECO:0007669"/>
    <property type="project" value="TreeGrafter"/>
</dbReference>
<dbReference type="Pfam" id="PF13692">
    <property type="entry name" value="Glyco_trans_1_4"/>
    <property type="match status" value="1"/>
</dbReference>
<dbReference type="PANTHER" id="PTHR12526:SF600">
    <property type="entry name" value="GLYCOSYL TRANSFERASE GROUP 1"/>
    <property type="match status" value="1"/>
</dbReference>
<gene>
    <name evidence="1" type="ORF">CRENPOLYSF2_3940002</name>
</gene>
<dbReference type="OrthoDB" id="9807209at2"/>
<evidence type="ECO:0000313" key="1">
    <source>
        <dbReference type="EMBL" id="SJM94360.1"/>
    </source>
</evidence>
<dbReference type="AlphaFoldDB" id="A0A1R4HEN4"/>
<keyword evidence="1" id="KW-0808">Transferase</keyword>
<dbReference type="RefSeq" id="WP_087147768.1">
    <property type="nucleotide sequence ID" value="NZ_FUKJ01000328.1"/>
</dbReference>
<accession>A0A1R4HEN4</accession>
<dbReference type="Gene3D" id="3.40.50.2000">
    <property type="entry name" value="Glycogen Phosphorylase B"/>
    <property type="match status" value="2"/>
</dbReference>
<dbReference type="CDD" id="cd03801">
    <property type="entry name" value="GT4_PimA-like"/>
    <property type="match status" value="1"/>
</dbReference>
<sequence>MKDLLFLVHRIPYPPNKGDKIRSFHFLKHLSTLYNVHLGTFIDDANDWQYIDKVDALCASTYYQSLNPLHAKIASARGLLTAEALSLPYYRNQAMQDWVDNTLKIHAIKNALIFSSVMGQFIKPEHDVEMVVDFVDVDSDKWRQYAEKKYGVAKWIYQREAKYLFDYEQALAAKAKVSVFVSEQEAALFKQLAPKVSDKISYINNGVNIEYFSPEHTFDCPYPNNGSEQVLVFTGAMDYWANIDAVKWFAEQVFPQVVKSHPAAKLYIVGSKPSKDVLDLAGSHVIVTGAVPDVRPYLAYAQLAIAPLRIARGIQNKVLEAMSMAKHVVATSAAMEGIACNLTLSVSVPDDAEVMIEQINALLCDPNTITSLNNRDFVKVHFSWENNLNGLVALLD</sequence>
<name>A0A1R4HEN4_9GAMM</name>